<sequence length="1237" mass="139255">MPDINFNLLQDRAKDVDPDIRFMALEDLRKFLSDDTATLSRASISYNLDQLIPTLLKMLDDANPDVQNQAIKSFEPMVRYLNNNSIYQLVAKLFTLVQASNKKGSSSATQNFRSFTISIPNMALRSLFAQSNSRDKSEFVSDKLSKSNYKFNRELARQILDHILPLIVDNETTFDNIELLIDLISEIGYVLTGKEMLRLAEYFIKVSFGEQGIIGKRALVGVEKILALITKEQYVSNVVDYISNQAQESRLMNKKFVLFQSYSVVIRRGIKPKQVATIYTAIVDEINVNANPESDAEELDFDVLELQNSLKEEAFNTLIDLVKENFLPLENKGQVFDIISTFLKYDPLNSNEDQDFEVDDDDEIVFSDDEFDGARGGGNGGDYDNDGSWKIRAKAAILTRSLLCAFPDMLESISSQILPELPFTDLNDQVVLEAVKSSIAIVEATSPRDAQNLRSLAAIIDSRLVDVKEEQIPVFLKLVESLNRFNNAPLIESTFTAIIKRHINSASSLEYLQFYTSVLKFHDDLSLDTMNHIANDLASNLEDKSFNMISESLKCLKLVFSHRNSSQLSNLNQLVEILISKVENRKRYPSELVRLAIATLGEALANKIITADAKILQVLEFSLSYEETSRASIDVLTSIIHSSQSLPQDYLDRISEELQRYIVSNNDALSASALVLLNSIALQIAPSNKEAAGLNLLQLLSVTNSSNYEHIFQILHHWADVLSNSMEFTSKWLSTIVKLVNENKISLDNETFFKMVKAMCTQSSSLHKHLQQSLNPDFPTSAKLLAVCVDDEQKVDLIKRQMQEFEKFVNQDINNPRFAVVVLFLAFAQGDEQVFRTSVLVDLLRSENLTNETNIKALVTALGHEAKQHPDTALDPILDAYSSEKDNNNNNNSNSNNTVARNHLISALKVAISAFNNDQKAKVWNAIFNLSSDFDQALIPELRNSGDVLGEIALPTDESIMQQAVALLSQKDNNRTVYLVLVLSKYLLTNFEFSTSNERLLTFLTQASVDSLDIVNKDIRQIAVGNLLTGIHTMPSLVAPILNSVIIPKLLQQLTAENSFKKVIAMGPYKYVLDEGAEIRKLCYEFIYSVLVMENTTLAKHDVDIQLITRSVIDQGLVDSEPEVVVLACNNLSTFFELHEHDAVDLIRKGNVAFVEGLTENLNKQLSKKLSPKASSQETEKYQDRIKSIIKLSKKINFVFDSMQSDYNENIKLFETWNKYIADVKQNFTVYYSSTTV</sequence>
<dbReference type="RefSeq" id="XP_066830159.1">
    <property type="nucleotide sequence ID" value="XM_066973308.1"/>
</dbReference>
<evidence type="ECO:0000313" key="7">
    <source>
        <dbReference type="Proteomes" id="UP001497383"/>
    </source>
</evidence>
<dbReference type="InterPro" id="IPR021133">
    <property type="entry name" value="HEAT_type_2"/>
</dbReference>
<evidence type="ECO:0000256" key="2">
    <source>
        <dbReference type="ARBA" id="ARBA00022737"/>
    </source>
</evidence>
<evidence type="ECO:0000259" key="5">
    <source>
        <dbReference type="Pfam" id="PF08623"/>
    </source>
</evidence>
<name>A0ABP0ZLG8_9ASCO</name>
<feature type="domain" description="TATA-binding protein interacting (TIP20)" evidence="5">
    <location>
        <begin position="1042"/>
        <end position="1224"/>
    </location>
</feature>
<dbReference type="InterPro" id="IPR011989">
    <property type="entry name" value="ARM-like"/>
</dbReference>
<dbReference type="SUPFAM" id="SSF48371">
    <property type="entry name" value="ARM repeat"/>
    <property type="match status" value="1"/>
</dbReference>
<dbReference type="EMBL" id="OZ022408">
    <property type="protein sequence ID" value="CAK9438997.1"/>
    <property type="molecule type" value="Genomic_DNA"/>
</dbReference>
<evidence type="ECO:0000256" key="1">
    <source>
        <dbReference type="ARBA" id="ARBA00007657"/>
    </source>
</evidence>
<dbReference type="GeneID" id="92208417"/>
<accession>A0ABP0ZLG8</accession>
<dbReference type="InterPro" id="IPR039852">
    <property type="entry name" value="CAND1/CAND2"/>
</dbReference>
<dbReference type="Pfam" id="PF08623">
    <property type="entry name" value="TIP120"/>
    <property type="match status" value="1"/>
</dbReference>
<protein>
    <recommendedName>
        <fullName evidence="5">TATA-binding protein interacting (TIP20) domain-containing protein</fullName>
    </recommendedName>
</protein>
<keyword evidence="7" id="KW-1185">Reference proteome</keyword>
<feature type="repeat" description="HEAT" evidence="4">
    <location>
        <begin position="51"/>
        <end position="89"/>
    </location>
</feature>
<keyword evidence="2" id="KW-0677">Repeat</keyword>
<dbReference type="PROSITE" id="PS50077">
    <property type="entry name" value="HEAT_REPEAT"/>
    <property type="match status" value="1"/>
</dbReference>
<dbReference type="Gene3D" id="1.25.10.10">
    <property type="entry name" value="Leucine-rich Repeat Variant"/>
    <property type="match status" value="1"/>
</dbReference>
<proteinExistence type="inferred from homology"/>
<dbReference type="InterPro" id="IPR013932">
    <property type="entry name" value="TATA-bd_TIP120"/>
</dbReference>
<organism evidence="6 7">
    <name type="scientific">Lodderomyces beijingensis</name>
    <dbReference type="NCBI Taxonomy" id="1775926"/>
    <lineage>
        <taxon>Eukaryota</taxon>
        <taxon>Fungi</taxon>
        <taxon>Dikarya</taxon>
        <taxon>Ascomycota</taxon>
        <taxon>Saccharomycotina</taxon>
        <taxon>Pichiomycetes</taxon>
        <taxon>Debaryomycetaceae</taxon>
        <taxon>Candida/Lodderomyces clade</taxon>
        <taxon>Lodderomyces</taxon>
    </lineage>
</organism>
<keyword evidence="3" id="KW-0833">Ubl conjugation pathway</keyword>
<dbReference type="Proteomes" id="UP001497383">
    <property type="component" value="Chromosome 4"/>
</dbReference>
<evidence type="ECO:0000256" key="4">
    <source>
        <dbReference type="PROSITE-ProRule" id="PRU00103"/>
    </source>
</evidence>
<dbReference type="PANTHER" id="PTHR12696">
    <property type="entry name" value="TIP120"/>
    <property type="match status" value="1"/>
</dbReference>
<evidence type="ECO:0000256" key="3">
    <source>
        <dbReference type="ARBA" id="ARBA00022786"/>
    </source>
</evidence>
<dbReference type="InterPro" id="IPR016024">
    <property type="entry name" value="ARM-type_fold"/>
</dbReference>
<evidence type="ECO:0000313" key="6">
    <source>
        <dbReference type="EMBL" id="CAK9438997.1"/>
    </source>
</evidence>
<reference evidence="6 7" key="1">
    <citation type="submission" date="2024-03" db="EMBL/GenBank/DDBJ databases">
        <authorList>
            <person name="Brejova B."/>
        </authorList>
    </citation>
    <scope>NUCLEOTIDE SEQUENCE [LARGE SCALE GENOMIC DNA]</scope>
    <source>
        <strain evidence="6 7">CBS 14171</strain>
    </source>
</reference>
<comment type="similarity">
    <text evidence="1">Belongs to the CAND family.</text>
</comment>
<gene>
    <name evidence="6" type="ORF">LODBEIA_P32210</name>
</gene>